<dbReference type="RefSeq" id="WP_092449648.1">
    <property type="nucleotide sequence ID" value="NZ_FOJI01000001.1"/>
</dbReference>
<dbReference type="AlphaFoldDB" id="A0A1I0M4V4"/>
<dbReference type="GO" id="GO:0005975">
    <property type="term" value="P:carbohydrate metabolic process"/>
    <property type="evidence" value="ECO:0007669"/>
    <property type="project" value="InterPro"/>
</dbReference>
<proteinExistence type="predicted"/>
<dbReference type="PANTHER" id="PTHR37469">
    <property type="entry name" value="CELLOBIONIC ACID PHOSPHORYLASE-RELATED"/>
    <property type="match status" value="1"/>
</dbReference>
<dbReference type="Gene3D" id="1.50.10.10">
    <property type="match status" value="1"/>
</dbReference>
<evidence type="ECO:0008006" key="3">
    <source>
        <dbReference type="Google" id="ProtNLM"/>
    </source>
</evidence>
<evidence type="ECO:0000313" key="1">
    <source>
        <dbReference type="EMBL" id="SEV83312.1"/>
    </source>
</evidence>
<dbReference type="PANTHER" id="PTHR37469:SF2">
    <property type="entry name" value="CELLOBIONIC ACID PHOSPHORYLASE"/>
    <property type="match status" value="1"/>
</dbReference>
<keyword evidence="2" id="KW-1185">Reference proteome</keyword>
<dbReference type="InterPro" id="IPR008928">
    <property type="entry name" value="6-hairpin_glycosidase_sf"/>
</dbReference>
<organism evidence="1 2">
    <name type="scientific">[Clostridium] fimetarium</name>
    <dbReference type="NCBI Taxonomy" id="99656"/>
    <lineage>
        <taxon>Bacteria</taxon>
        <taxon>Bacillati</taxon>
        <taxon>Bacillota</taxon>
        <taxon>Clostridia</taxon>
        <taxon>Lachnospirales</taxon>
        <taxon>Lachnospiraceae</taxon>
    </lineage>
</organism>
<dbReference type="Proteomes" id="UP000199701">
    <property type="component" value="Unassembled WGS sequence"/>
</dbReference>
<accession>A0A1I0M4V4</accession>
<dbReference type="InterPro" id="IPR012341">
    <property type="entry name" value="6hp_glycosidase-like_sf"/>
</dbReference>
<dbReference type="SUPFAM" id="SSF48208">
    <property type="entry name" value="Six-hairpin glycosidases"/>
    <property type="match status" value="1"/>
</dbReference>
<dbReference type="EMBL" id="FOJI01000001">
    <property type="protein sequence ID" value="SEV83312.1"/>
    <property type="molecule type" value="Genomic_DNA"/>
</dbReference>
<dbReference type="STRING" id="99656.SAMN05421659_101186"/>
<protein>
    <recommendedName>
        <fullName evidence="3">Cellobiose phosphorylase</fullName>
    </recommendedName>
</protein>
<name>A0A1I0M4V4_9FIRM</name>
<sequence length="195" mass="22187">MKNDFDEEKYDLGRMFDFAYGEKENGAVFSHMSVMYAKALYKRGFVKEGHKVLEALLQQSMNSEISGMYPGIPEYFDSQGRGKYSYLTGAASWYMMTLITEVYGFCGEQGDLCIAPKLRMEQFDEQGKIAAVFPFREQQFQVTYQNPGKKDYGCYDICEIVLDGKIIEISKGQSVKIPFAALEGTTEHTLNILLE</sequence>
<evidence type="ECO:0000313" key="2">
    <source>
        <dbReference type="Proteomes" id="UP000199701"/>
    </source>
</evidence>
<dbReference type="InterPro" id="IPR052047">
    <property type="entry name" value="GH94_Enzymes"/>
</dbReference>
<gene>
    <name evidence="1" type="ORF">SAMN05421659_101186</name>
</gene>
<reference evidence="1 2" key="1">
    <citation type="submission" date="2016-10" db="EMBL/GenBank/DDBJ databases">
        <authorList>
            <person name="de Groot N.N."/>
        </authorList>
    </citation>
    <scope>NUCLEOTIDE SEQUENCE [LARGE SCALE GENOMIC DNA]</scope>
    <source>
        <strain evidence="1 2">DSM 9179</strain>
    </source>
</reference>